<name>A0A7T8KJ71_CALRO</name>
<keyword evidence="2" id="KW-0808">Transferase</keyword>
<accession>A0A7T8KJ71</accession>
<dbReference type="Gene3D" id="1.10.510.10">
    <property type="entry name" value="Transferase(Phosphotransferase) domain 1"/>
    <property type="match status" value="1"/>
</dbReference>
<evidence type="ECO:0000313" key="2">
    <source>
        <dbReference type="EMBL" id="QQP56907.1"/>
    </source>
</evidence>
<reference evidence="3" key="1">
    <citation type="submission" date="2021-01" db="EMBL/GenBank/DDBJ databases">
        <title>Caligus Genome Assembly.</title>
        <authorList>
            <person name="Gallardo-Escarate C."/>
        </authorList>
    </citation>
    <scope>NUCLEOTIDE SEQUENCE [LARGE SCALE GENOMIC DNA]</scope>
</reference>
<dbReference type="OrthoDB" id="1668230at2759"/>
<evidence type="ECO:0000259" key="1">
    <source>
        <dbReference type="PROSITE" id="PS50011"/>
    </source>
</evidence>
<proteinExistence type="predicted"/>
<keyword evidence="3" id="KW-1185">Reference proteome</keyword>
<sequence>MDLSDIGNYGELSLLSFVASLHPSESCGSNGLPLTPNSISILGNSQILKTMVHPHLCRFLDCLRGKHERLIFVSEHFRGRPSLVGPHWKGSVKSILEGLIYLNDRGVIHGNLREENILECPQGTLKLTHYGLSHATDYGLLVAFPIGDPRLTAPEVFAMGKFGG</sequence>
<keyword evidence="2" id="KW-0418">Kinase</keyword>
<dbReference type="GO" id="GO:0005524">
    <property type="term" value="F:ATP binding"/>
    <property type="evidence" value="ECO:0007669"/>
    <property type="project" value="InterPro"/>
</dbReference>
<dbReference type="PROSITE" id="PS50011">
    <property type="entry name" value="PROTEIN_KINASE_DOM"/>
    <property type="match status" value="1"/>
</dbReference>
<dbReference type="SUPFAM" id="SSF56112">
    <property type="entry name" value="Protein kinase-like (PK-like)"/>
    <property type="match status" value="1"/>
</dbReference>
<organism evidence="2 3">
    <name type="scientific">Caligus rogercresseyi</name>
    <name type="common">Sea louse</name>
    <dbReference type="NCBI Taxonomy" id="217165"/>
    <lineage>
        <taxon>Eukaryota</taxon>
        <taxon>Metazoa</taxon>
        <taxon>Ecdysozoa</taxon>
        <taxon>Arthropoda</taxon>
        <taxon>Crustacea</taxon>
        <taxon>Multicrustacea</taxon>
        <taxon>Hexanauplia</taxon>
        <taxon>Copepoda</taxon>
        <taxon>Siphonostomatoida</taxon>
        <taxon>Caligidae</taxon>
        <taxon>Caligus</taxon>
    </lineage>
</organism>
<dbReference type="GO" id="GO:0004672">
    <property type="term" value="F:protein kinase activity"/>
    <property type="evidence" value="ECO:0007669"/>
    <property type="project" value="InterPro"/>
</dbReference>
<gene>
    <name evidence="2" type="ORF">FKW44_001736</name>
</gene>
<dbReference type="Pfam" id="PF00069">
    <property type="entry name" value="Pkinase"/>
    <property type="match status" value="1"/>
</dbReference>
<protein>
    <submittedName>
        <fullName evidence="2">TBC domaincontaining protein kinaselike proteinlike</fullName>
    </submittedName>
</protein>
<dbReference type="EMBL" id="CP045890">
    <property type="protein sequence ID" value="QQP56907.1"/>
    <property type="molecule type" value="Genomic_DNA"/>
</dbReference>
<feature type="non-terminal residue" evidence="2">
    <location>
        <position position="164"/>
    </location>
</feature>
<dbReference type="InterPro" id="IPR000719">
    <property type="entry name" value="Prot_kinase_dom"/>
</dbReference>
<dbReference type="AlphaFoldDB" id="A0A7T8KJ71"/>
<feature type="domain" description="Protein kinase" evidence="1">
    <location>
        <begin position="1"/>
        <end position="164"/>
    </location>
</feature>
<dbReference type="Proteomes" id="UP000595437">
    <property type="component" value="Chromosome 1"/>
</dbReference>
<evidence type="ECO:0000313" key="3">
    <source>
        <dbReference type="Proteomes" id="UP000595437"/>
    </source>
</evidence>
<dbReference type="InterPro" id="IPR011009">
    <property type="entry name" value="Kinase-like_dom_sf"/>
</dbReference>